<evidence type="ECO:0000313" key="2">
    <source>
        <dbReference type="Proteomes" id="UP001055149"/>
    </source>
</evidence>
<sequence length="213" mass="24017">MKEVNDQVYNRLQEEAKQNVSQFAKSTYGKPLCDFIEEENILELIQGFTGIAYGVHGRTPKRWTRQVTSEIIGFDFRSSFQMGADGAGIVGPVFVNYMIFLDKELHYLNNSSALVKGVIDGTMMLDDDDYDVPDFVDEIPDETVAALKGEAGQKMLQQAPPEEVTMMKEQYASLKELDAMDVLDSNDKKMLDILTGLFGSNDHQPKMTLRKKK</sequence>
<accession>A0ABQ5JHD4</accession>
<dbReference type="RefSeq" id="WP_244055028.1">
    <property type="nucleotide sequence ID" value="NZ_BQXH01000007.1"/>
</dbReference>
<evidence type="ECO:0000313" key="1">
    <source>
        <dbReference type="EMBL" id="GKS81268.1"/>
    </source>
</evidence>
<keyword evidence="2" id="KW-1185">Reference proteome</keyword>
<gene>
    <name evidence="1" type="ORF">LPAF129_09540</name>
</gene>
<protein>
    <submittedName>
        <fullName evidence="1">Uncharacterized protein</fullName>
    </submittedName>
</protein>
<proteinExistence type="predicted"/>
<comment type="caution">
    <text evidence="1">The sequence shown here is derived from an EMBL/GenBank/DDBJ whole genome shotgun (WGS) entry which is preliminary data.</text>
</comment>
<name>A0ABQ5JHD4_9LACO</name>
<organism evidence="1 2">
    <name type="scientific">Ligilactobacillus pabuli</name>
    <dbReference type="NCBI Taxonomy" id="2886039"/>
    <lineage>
        <taxon>Bacteria</taxon>
        <taxon>Bacillati</taxon>
        <taxon>Bacillota</taxon>
        <taxon>Bacilli</taxon>
        <taxon>Lactobacillales</taxon>
        <taxon>Lactobacillaceae</taxon>
        <taxon>Ligilactobacillus</taxon>
    </lineage>
</organism>
<reference evidence="1" key="1">
    <citation type="journal article" date="2022" name="Int. J. Syst. Evol. Microbiol.">
        <title>A novel species of lactic acid bacteria, Ligilactobacillus pabuli sp. nov., isolated from alfalfa silage.</title>
        <authorList>
            <person name="Tohno M."/>
            <person name="Tanizawa Y."/>
            <person name="Sawada H."/>
            <person name="Sakamoto M."/>
            <person name="Ohkuma M."/>
            <person name="Kobayashi H."/>
        </authorList>
    </citation>
    <scope>NUCLEOTIDE SEQUENCE</scope>
    <source>
        <strain evidence="1">AF129</strain>
    </source>
</reference>
<dbReference type="EMBL" id="BQXH01000007">
    <property type="protein sequence ID" value="GKS81268.1"/>
    <property type="molecule type" value="Genomic_DNA"/>
</dbReference>
<dbReference type="Proteomes" id="UP001055149">
    <property type="component" value="Unassembled WGS sequence"/>
</dbReference>